<evidence type="ECO:0008006" key="3">
    <source>
        <dbReference type="Google" id="ProtNLM"/>
    </source>
</evidence>
<name>A0ABV3PKJ3_9HYPH</name>
<accession>A0ABV3PKJ3</accession>
<comment type="caution">
    <text evidence="1">The sequence shown here is derived from an EMBL/GenBank/DDBJ whole genome shotgun (WGS) entry which is preliminary data.</text>
</comment>
<evidence type="ECO:0000313" key="1">
    <source>
        <dbReference type="EMBL" id="MEW9306161.1"/>
    </source>
</evidence>
<dbReference type="RefSeq" id="WP_367624006.1">
    <property type="nucleotide sequence ID" value="NZ_JBFNQD010000003.1"/>
</dbReference>
<keyword evidence="2" id="KW-1185">Reference proteome</keyword>
<evidence type="ECO:0000313" key="2">
    <source>
        <dbReference type="Proteomes" id="UP001555786"/>
    </source>
</evidence>
<reference evidence="1 2" key="1">
    <citation type="submission" date="2024-07" db="EMBL/GenBank/DDBJ databases">
        <title>Description of Labrys sedimenti sp. nov., isolated from a diclofenac-degrading enrichment culture.</title>
        <authorList>
            <person name="Tancsics A."/>
            <person name="Csepanyi A."/>
        </authorList>
    </citation>
    <scope>NUCLEOTIDE SEQUENCE [LARGE SCALE GENOMIC DNA]</scope>
    <source>
        <strain evidence="1 2">LMG 23578</strain>
    </source>
</reference>
<protein>
    <recommendedName>
        <fullName evidence="3">Peptidase S24/S26A/S26B/S26C domain-containing protein</fullName>
    </recommendedName>
</protein>
<dbReference type="EMBL" id="JBFNQD010000003">
    <property type="protein sequence ID" value="MEW9306161.1"/>
    <property type="molecule type" value="Genomic_DNA"/>
</dbReference>
<gene>
    <name evidence="1" type="ORF">ABXS05_11470</name>
</gene>
<proteinExistence type="predicted"/>
<dbReference type="Proteomes" id="UP001555786">
    <property type="component" value="Unassembled WGS sequence"/>
</dbReference>
<organism evidence="1 2">
    <name type="scientific">Labrys neptuniae</name>
    <dbReference type="NCBI Taxonomy" id="376174"/>
    <lineage>
        <taxon>Bacteria</taxon>
        <taxon>Pseudomonadati</taxon>
        <taxon>Pseudomonadota</taxon>
        <taxon>Alphaproteobacteria</taxon>
        <taxon>Hyphomicrobiales</taxon>
        <taxon>Xanthobacteraceae</taxon>
        <taxon>Labrys</taxon>
    </lineage>
</organism>
<sequence length="102" mass="10980">MVSWATRYIERLQAGETVQFRPRGASMKGKIASGQLCTVVPIADHALLVEGDIVLCRVRGAQYLHLIKAVRDGQFQIGNNRGGINGWISAGGIFGRLAAVSD</sequence>